<evidence type="ECO:0000256" key="1">
    <source>
        <dbReference type="ARBA" id="ARBA00022618"/>
    </source>
</evidence>
<evidence type="ECO:0000256" key="6">
    <source>
        <dbReference type="SAM" id="MobiDB-lite"/>
    </source>
</evidence>
<dbReference type="Gene3D" id="1.10.472.10">
    <property type="entry name" value="Cyclin-like"/>
    <property type="match status" value="2"/>
</dbReference>
<dbReference type="GO" id="GO:0044772">
    <property type="term" value="P:mitotic cell cycle phase transition"/>
    <property type="evidence" value="ECO:0007669"/>
    <property type="project" value="InterPro"/>
</dbReference>
<dbReference type="SUPFAM" id="SSF47954">
    <property type="entry name" value="Cyclin-like"/>
    <property type="match status" value="2"/>
</dbReference>
<feature type="domain" description="Cyclin-like" evidence="7">
    <location>
        <begin position="332"/>
        <end position="416"/>
    </location>
</feature>
<dbReference type="InterPro" id="IPR004367">
    <property type="entry name" value="Cyclin_C-dom"/>
</dbReference>
<evidence type="ECO:0008006" key="11">
    <source>
        <dbReference type="Google" id="ProtNLM"/>
    </source>
</evidence>
<dbReference type="Pfam" id="PF00134">
    <property type="entry name" value="Cyclin_N"/>
    <property type="match status" value="1"/>
</dbReference>
<evidence type="ECO:0000256" key="3">
    <source>
        <dbReference type="ARBA" id="ARBA00023127"/>
    </source>
</evidence>
<dbReference type="InterPro" id="IPR006671">
    <property type="entry name" value="Cyclin_N"/>
</dbReference>
<keyword evidence="2" id="KW-0498">Mitosis</keyword>
<evidence type="ECO:0000256" key="4">
    <source>
        <dbReference type="ARBA" id="ARBA00023306"/>
    </source>
</evidence>
<protein>
    <recommendedName>
        <fullName evidence="11">G2/mitotic-specific cyclin-B3</fullName>
    </recommendedName>
</protein>
<dbReference type="PANTHER" id="PTHR10177">
    <property type="entry name" value="CYCLINS"/>
    <property type="match status" value="1"/>
</dbReference>
<keyword evidence="4" id="KW-0131">Cell cycle</keyword>
<feature type="domain" description="Cyclin-like" evidence="7">
    <location>
        <begin position="235"/>
        <end position="319"/>
    </location>
</feature>
<dbReference type="FunFam" id="1.10.472.10:FF:000001">
    <property type="entry name" value="G2/mitotic-specific cyclin"/>
    <property type="match status" value="1"/>
</dbReference>
<name>A0AAV2HIH2_LYMST</name>
<evidence type="ECO:0000313" key="10">
    <source>
        <dbReference type="Proteomes" id="UP001497497"/>
    </source>
</evidence>
<evidence type="ECO:0000259" key="7">
    <source>
        <dbReference type="SMART" id="SM00385"/>
    </source>
</evidence>
<dbReference type="PIRSF" id="PIRSF001771">
    <property type="entry name" value="Cyclin_A_B_D_E"/>
    <property type="match status" value="1"/>
</dbReference>
<dbReference type="AlphaFoldDB" id="A0AAV2HIH2"/>
<keyword evidence="3 5" id="KW-0195">Cyclin</keyword>
<comment type="similarity">
    <text evidence="5">Belongs to the cyclin family.</text>
</comment>
<feature type="region of interest" description="Disordered" evidence="6">
    <location>
        <begin position="1"/>
        <end position="23"/>
    </location>
</feature>
<dbReference type="SMART" id="SM00385">
    <property type="entry name" value="CYCLIN"/>
    <property type="match status" value="2"/>
</dbReference>
<sequence length="453" mass="51320">MFARKKYLENADPRGRDLGTKKIGEVPVKAGQSKTKRVIQTRRAAFGDITNATKDKTIEDGKKKIALPIKPIAKTQITTTNTKNTRASIKAKEVKKEQDLKRSVSTSSVNVSTTSVQVSSSQESSASSQVLKNLAAGVPADRVEEDFSFVIVEDTCEGEKLDLQKSGSEKTDLQEPEKSLLSIDQELYTDVFNVGIYAQDIFEYYKRREKMFTIPPYLGSKHCQISPSMRAILVDWMVEIQENFELNHETLYLGVKLTDIYLSRVKVDKEMLQLVGAAALFISSKFDERFPPMIEDIIYICDNAFGRDEFIQMEMELLRKVDFDLGIPISYRFLRRYAKIARMSIVTLTLARYILEMSLMDCQFMVERDSKMAAATLFIAQKMKNEGSWDGEIVKGSGYELKDFKHLIAPLNKMLLSLPTLPSSLSTVRGKYSHIVFHEVAKIPPLPTEELLK</sequence>
<keyword evidence="1" id="KW-0132">Cell division</keyword>
<dbReference type="EMBL" id="CAXITT010000136">
    <property type="protein sequence ID" value="CAL1533170.1"/>
    <property type="molecule type" value="Genomic_DNA"/>
</dbReference>
<dbReference type="InterPro" id="IPR046965">
    <property type="entry name" value="Cyclin_A/B-like"/>
</dbReference>
<evidence type="ECO:0000256" key="5">
    <source>
        <dbReference type="RuleBase" id="RU000383"/>
    </source>
</evidence>
<dbReference type="Proteomes" id="UP001497497">
    <property type="component" value="Unassembled WGS sequence"/>
</dbReference>
<evidence type="ECO:0000259" key="8">
    <source>
        <dbReference type="SMART" id="SM01332"/>
    </source>
</evidence>
<dbReference type="InterPro" id="IPR036915">
    <property type="entry name" value="Cyclin-like_sf"/>
</dbReference>
<comment type="caution">
    <text evidence="9">The sequence shown here is derived from an EMBL/GenBank/DDBJ whole genome shotgun (WGS) entry which is preliminary data.</text>
</comment>
<dbReference type="GO" id="GO:0051301">
    <property type="term" value="P:cell division"/>
    <property type="evidence" value="ECO:0007669"/>
    <property type="project" value="UniProtKB-KW"/>
</dbReference>
<evidence type="ECO:0000256" key="2">
    <source>
        <dbReference type="ARBA" id="ARBA00022776"/>
    </source>
</evidence>
<feature type="domain" description="Cyclin C-terminal" evidence="8">
    <location>
        <begin position="328"/>
        <end position="446"/>
    </location>
</feature>
<dbReference type="InterPro" id="IPR039361">
    <property type="entry name" value="Cyclin"/>
</dbReference>
<dbReference type="InterPro" id="IPR013763">
    <property type="entry name" value="Cyclin-like_dom"/>
</dbReference>
<dbReference type="SMART" id="SM01332">
    <property type="entry name" value="Cyclin_C"/>
    <property type="match status" value="1"/>
</dbReference>
<proteinExistence type="inferred from homology"/>
<evidence type="ECO:0000313" key="9">
    <source>
        <dbReference type="EMBL" id="CAL1533170.1"/>
    </source>
</evidence>
<gene>
    <name evidence="9" type="ORF">GSLYS_00007188001</name>
</gene>
<accession>A0AAV2HIH2</accession>
<dbReference type="GO" id="GO:0016538">
    <property type="term" value="F:cyclin-dependent protein serine/threonine kinase regulator activity"/>
    <property type="evidence" value="ECO:0007669"/>
    <property type="project" value="InterPro"/>
</dbReference>
<organism evidence="9 10">
    <name type="scientific">Lymnaea stagnalis</name>
    <name type="common">Great pond snail</name>
    <name type="synonym">Helix stagnalis</name>
    <dbReference type="NCBI Taxonomy" id="6523"/>
    <lineage>
        <taxon>Eukaryota</taxon>
        <taxon>Metazoa</taxon>
        <taxon>Spiralia</taxon>
        <taxon>Lophotrochozoa</taxon>
        <taxon>Mollusca</taxon>
        <taxon>Gastropoda</taxon>
        <taxon>Heterobranchia</taxon>
        <taxon>Euthyneura</taxon>
        <taxon>Panpulmonata</taxon>
        <taxon>Hygrophila</taxon>
        <taxon>Lymnaeoidea</taxon>
        <taxon>Lymnaeidae</taxon>
        <taxon>Lymnaea</taxon>
    </lineage>
</organism>
<keyword evidence="10" id="KW-1185">Reference proteome</keyword>
<dbReference type="Pfam" id="PF02984">
    <property type="entry name" value="Cyclin_C"/>
    <property type="match status" value="1"/>
</dbReference>
<reference evidence="9 10" key="1">
    <citation type="submission" date="2024-04" db="EMBL/GenBank/DDBJ databases">
        <authorList>
            <consortium name="Genoscope - CEA"/>
            <person name="William W."/>
        </authorList>
    </citation>
    <scope>NUCLEOTIDE SEQUENCE [LARGE SCALE GENOMIC DNA]</scope>
</reference>